<dbReference type="AlphaFoldDB" id="A0A914ZM06"/>
<evidence type="ECO:0000259" key="2">
    <source>
        <dbReference type="PROSITE" id="PS50948"/>
    </source>
</evidence>
<accession>A0A914ZM06</accession>
<reference evidence="5" key="1">
    <citation type="submission" date="2022-11" db="UniProtKB">
        <authorList>
            <consortium name="WormBaseParasite"/>
        </authorList>
    </citation>
    <scope>IDENTIFICATION</scope>
</reference>
<protein>
    <submittedName>
        <fullName evidence="5">Uncharacterized protein</fullName>
    </submittedName>
</protein>
<dbReference type="PANTHER" id="PTHR47327">
    <property type="entry name" value="FI18240P1-RELATED"/>
    <property type="match status" value="1"/>
</dbReference>
<evidence type="ECO:0000313" key="4">
    <source>
        <dbReference type="Proteomes" id="UP000887569"/>
    </source>
</evidence>
<dbReference type="PROSITE" id="PS51034">
    <property type="entry name" value="ZP_2"/>
    <property type="match status" value="1"/>
</dbReference>
<feature type="domain" description="Apple" evidence="2">
    <location>
        <begin position="204"/>
        <end position="285"/>
    </location>
</feature>
<dbReference type="PANTHER" id="PTHR47327:SF17">
    <property type="entry name" value="CUTICLIN-LIKE"/>
    <property type="match status" value="1"/>
</dbReference>
<dbReference type="SMART" id="SM00473">
    <property type="entry name" value="PAN_AP"/>
    <property type="match status" value="2"/>
</dbReference>
<proteinExistence type="predicted"/>
<dbReference type="SUPFAM" id="SSF57414">
    <property type="entry name" value="Hairpin loop containing domain-like"/>
    <property type="match status" value="2"/>
</dbReference>
<dbReference type="WBParaSite" id="PgB07_g039_t01">
    <property type="protein sequence ID" value="PgB07_g039_t01"/>
    <property type="gene ID" value="PgB07_g039"/>
</dbReference>
<dbReference type="CDD" id="cd01099">
    <property type="entry name" value="PAN_AP_HGF"/>
    <property type="match status" value="1"/>
</dbReference>
<dbReference type="InterPro" id="IPR003609">
    <property type="entry name" value="Pan_app"/>
</dbReference>
<feature type="domain" description="Apple" evidence="2">
    <location>
        <begin position="18"/>
        <end position="100"/>
    </location>
</feature>
<dbReference type="GO" id="GO:0009653">
    <property type="term" value="P:anatomical structure morphogenesis"/>
    <property type="evidence" value="ECO:0007669"/>
    <property type="project" value="TreeGrafter"/>
</dbReference>
<keyword evidence="1" id="KW-1133">Transmembrane helix</keyword>
<feature type="domain" description="ZP" evidence="3">
    <location>
        <begin position="291"/>
        <end position="543"/>
    </location>
</feature>
<dbReference type="Gene3D" id="3.50.4.10">
    <property type="entry name" value="Hepatocyte Growth Factor"/>
    <property type="match status" value="1"/>
</dbReference>
<evidence type="ECO:0000256" key="1">
    <source>
        <dbReference type="SAM" id="Phobius"/>
    </source>
</evidence>
<feature type="transmembrane region" description="Helical" evidence="1">
    <location>
        <begin position="649"/>
        <end position="673"/>
    </location>
</feature>
<name>A0A914ZM06_PARUN</name>
<dbReference type="SMART" id="SM00241">
    <property type="entry name" value="ZP"/>
    <property type="match status" value="1"/>
</dbReference>
<organism evidence="4 5">
    <name type="scientific">Parascaris univalens</name>
    <name type="common">Nematode worm</name>
    <dbReference type="NCBI Taxonomy" id="6257"/>
    <lineage>
        <taxon>Eukaryota</taxon>
        <taxon>Metazoa</taxon>
        <taxon>Ecdysozoa</taxon>
        <taxon>Nematoda</taxon>
        <taxon>Chromadorea</taxon>
        <taxon>Rhabditida</taxon>
        <taxon>Spirurina</taxon>
        <taxon>Ascaridomorpha</taxon>
        <taxon>Ascaridoidea</taxon>
        <taxon>Ascarididae</taxon>
        <taxon>Parascaris</taxon>
    </lineage>
</organism>
<dbReference type="InterPro" id="IPR001507">
    <property type="entry name" value="ZP_dom"/>
</dbReference>
<feature type="domain" description="Apple" evidence="2">
    <location>
        <begin position="108"/>
        <end position="193"/>
    </location>
</feature>
<dbReference type="PROSITE" id="PS50948">
    <property type="entry name" value="PAN"/>
    <property type="match status" value="3"/>
</dbReference>
<keyword evidence="1" id="KW-0812">Transmembrane</keyword>
<keyword evidence="1" id="KW-0472">Membrane</keyword>
<dbReference type="Pfam" id="PF00024">
    <property type="entry name" value="PAN_1"/>
    <property type="match status" value="2"/>
</dbReference>
<evidence type="ECO:0000259" key="3">
    <source>
        <dbReference type="PROSITE" id="PS51034"/>
    </source>
</evidence>
<dbReference type="InterPro" id="IPR052774">
    <property type="entry name" value="Celegans_DevNeuronal_Protein"/>
</dbReference>
<keyword evidence="4" id="KW-1185">Reference proteome</keyword>
<evidence type="ECO:0000313" key="5">
    <source>
        <dbReference type="WBParaSite" id="PgB07_g039_t01"/>
    </source>
</evidence>
<dbReference type="Proteomes" id="UP000887569">
    <property type="component" value="Unplaced"/>
</dbReference>
<sequence>VMVHMVRAWACLTTVRGCAQKSYFIERERLIEGGIIEKIHSTSMHQCIEHCNKIERCSGVNFLLDMELQPVCLLMDATAPVVSSELPIPESVMYSAVSFCMQTSSSRCAQMTWSFEKYSNQAPLSAEYMDIVEDVHRVDECLSHCAQRYTCKAALFNRRTQTCHVSPIAIQNVYNVRKYFAVDPNVDLYESNCASYEEIDSTHCHFLRVHSAGFTDIFDVRLQQIPDVDACERACLAWTHGFCRSFTFDRTDSSCYLSHTTGRALGKNPLDMTNVNLSTGDLDDCFKFKLKCKSNSLQLWGSSMKIFSGTIKARSNRDIFCEKSIKNAYEFETEMNYGECGMQKSSYPYPTFTSVIVLKEGSTDLITIRDKIIQVNCRMHQNLEVLSDQVLSFRFEVEDENTTRKLITESIRLVSSSNDFVPRPKYTLEVLDASGQLTDIVNVGDFGYLLVTVQQSEKMESNFVVSDVAARDLKSDRVIPLIDSDGCVIDMRISAFKRIGNNQLRMRIEFSGFTDQTEVVYEGIVKSCTQDCYPKCNSHLWQTDDEHRMISNQINRSRRASRYADSSRRFELSEDIYTLRSTNKLTVIARSFKDSRSDKNTLSYGTIEEKTNIPNGEDDHPPNGDSNVSWRRVAMPSYMRCICDDFSCLFTVLLVCVQVLLIISGIGVACIYITQWKQYHRRQQQQLNDIPIQHEFTAAN</sequence>